<dbReference type="EMBL" id="JAACJP010000012">
    <property type="protein sequence ID" value="KAF5380880.1"/>
    <property type="molecule type" value="Genomic_DNA"/>
</dbReference>
<dbReference type="AlphaFoldDB" id="A0A8H5HD97"/>
<evidence type="ECO:0000313" key="1">
    <source>
        <dbReference type="EMBL" id="KAF5380880.1"/>
    </source>
</evidence>
<dbReference type="InterPro" id="IPR009097">
    <property type="entry name" value="Cyclic_Pdiesterase"/>
</dbReference>
<dbReference type="PANTHER" id="PTHR28141">
    <property type="entry name" value="2',3'-CYCLIC-NUCLEOTIDE 3'-PHOSPHODIESTERASE"/>
    <property type="match status" value="1"/>
</dbReference>
<dbReference type="InterPro" id="IPR012386">
    <property type="entry name" value="Cyclic-nucl_3Pdiesterase"/>
</dbReference>
<proteinExistence type="predicted"/>
<evidence type="ECO:0008006" key="3">
    <source>
        <dbReference type="Google" id="ProtNLM"/>
    </source>
</evidence>
<dbReference type="OrthoDB" id="514292at2759"/>
<dbReference type="Proteomes" id="UP000565441">
    <property type="component" value="Unassembled WGS sequence"/>
</dbReference>
<name>A0A8H5HD97_9AGAR</name>
<dbReference type="GO" id="GO:0009187">
    <property type="term" value="P:cyclic nucleotide metabolic process"/>
    <property type="evidence" value="ECO:0007669"/>
    <property type="project" value="TreeGrafter"/>
</dbReference>
<reference evidence="1 2" key="1">
    <citation type="journal article" date="2020" name="ISME J.">
        <title>Uncovering the hidden diversity of litter-decomposition mechanisms in mushroom-forming fungi.</title>
        <authorList>
            <person name="Floudas D."/>
            <person name="Bentzer J."/>
            <person name="Ahren D."/>
            <person name="Johansson T."/>
            <person name="Persson P."/>
            <person name="Tunlid A."/>
        </authorList>
    </citation>
    <scope>NUCLEOTIDE SEQUENCE [LARGE SCALE GENOMIC DNA]</scope>
    <source>
        <strain evidence="1 2">CBS 661.87</strain>
    </source>
</reference>
<evidence type="ECO:0000313" key="2">
    <source>
        <dbReference type="Proteomes" id="UP000565441"/>
    </source>
</evidence>
<dbReference type="SUPFAM" id="SSF55144">
    <property type="entry name" value="LigT-like"/>
    <property type="match status" value="1"/>
</dbReference>
<protein>
    <recommendedName>
        <fullName evidence="3">LigT-like protein</fullName>
    </recommendedName>
</protein>
<accession>A0A8H5HD97</accession>
<dbReference type="PANTHER" id="PTHR28141:SF1">
    <property type="entry name" value="2',3'-CYCLIC-NUCLEOTIDE 3'-PHOSPHODIESTERASE"/>
    <property type="match status" value="1"/>
</dbReference>
<dbReference type="GO" id="GO:0004113">
    <property type="term" value="F:2',3'-cyclic-nucleotide 3'-phosphodiesterase activity"/>
    <property type="evidence" value="ECO:0007669"/>
    <property type="project" value="TreeGrafter"/>
</dbReference>
<keyword evidence="2" id="KW-1185">Reference proteome</keyword>
<organism evidence="1 2">
    <name type="scientific">Tricholomella constricta</name>
    <dbReference type="NCBI Taxonomy" id="117010"/>
    <lineage>
        <taxon>Eukaryota</taxon>
        <taxon>Fungi</taxon>
        <taxon>Dikarya</taxon>
        <taxon>Basidiomycota</taxon>
        <taxon>Agaricomycotina</taxon>
        <taxon>Agaricomycetes</taxon>
        <taxon>Agaricomycetidae</taxon>
        <taxon>Agaricales</taxon>
        <taxon>Tricholomatineae</taxon>
        <taxon>Lyophyllaceae</taxon>
        <taxon>Tricholomella</taxon>
    </lineage>
</organism>
<sequence>MKCKPNHKPFNMGISLWLVPSAKDARRLSTIMRARQDEYPNFPFSYPTFDPHITLASCPSSSAPSLSMIRAAIPKFEHGLFVKFKSVEIGTHFFRSVYTTIAPLPALSALHEEVHAKLGIEARTPLFPHMSLCYIDDRDALLGERDKFLQELKDGGKIKEADDGSGVSLNCGDLAGDWMDGFQATEIWVANCDGPVEGWKIVDKVPLI</sequence>
<dbReference type="Pfam" id="PF07823">
    <property type="entry name" value="CPDase"/>
    <property type="match status" value="1"/>
</dbReference>
<gene>
    <name evidence="1" type="ORF">D9615_004121</name>
</gene>
<comment type="caution">
    <text evidence="1">The sequence shown here is derived from an EMBL/GenBank/DDBJ whole genome shotgun (WGS) entry which is preliminary data.</text>
</comment>
<dbReference type="Gene3D" id="3.90.1140.10">
    <property type="entry name" value="Cyclic phosphodiesterase"/>
    <property type="match status" value="1"/>
</dbReference>